<feature type="transmembrane region" description="Helical" evidence="5">
    <location>
        <begin position="160"/>
        <end position="180"/>
    </location>
</feature>
<organism evidence="6 7">
    <name type="scientific">Candidatus Iainarchaeum sp</name>
    <dbReference type="NCBI Taxonomy" id="3101447"/>
    <lineage>
        <taxon>Archaea</taxon>
        <taxon>Candidatus Iainarchaeota</taxon>
        <taxon>Candidatus Iainarchaeia</taxon>
        <taxon>Candidatus Iainarchaeales</taxon>
        <taxon>Candidatus Iainarchaeaceae</taxon>
        <taxon>Candidatus Iainarchaeum</taxon>
    </lineage>
</organism>
<feature type="transmembrane region" description="Helical" evidence="5">
    <location>
        <begin position="186"/>
        <end position="208"/>
    </location>
</feature>
<dbReference type="GO" id="GO:0005385">
    <property type="term" value="F:zinc ion transmembrane transporter activity"/>
    <property type="evidence" value="ECO:0007669"/>
    <property type="project" value="TreeGrafter"/>
</dbReference>
<dbReference type="PANTHER" id="PTHR16950">
    <property type="entry name" value="ZINC TRANSPORTER SLC39A7 HISTIDINE-RICH MEMBRANE PROTEIN KE4"/>
    <property type="match status" value="1"/>
</dbReference>
<dbReference type="PANTHER" id="PTHR16950:SF16">
    <property type="entry name" value="ZINC TRANSPORTER ZIP13"/>
    <property type="match status" value="1"/>
</dbReference>
<dbReference type="GO" id="GO:0016020">
    <property type="term" value="C:membrane"/>
    <property type="evidence" value="ECO:0007669"/>
    <property type="project" value="UniProtKB-SubCell"/>
</dbReference>
<dbReference type="GO" id="GO:0006882">
    <property type="term" value="P:intracellular zinc ion homeostasis"/>
    <property type="evidence" value="ECO:0007669"/>
    <property type="project" value="TreeGrafter"/>
</dbReference>
<evidence type="ECO:0000256" key="4">
    <source>
        <dbReference type="ARBA" id="ARBA00023136"/>
    </source>
</evidence>
<proteinExistence type="predicted"/>
<evidence type="ECO:0000256" key="1">
    <source>
        <dbReference type="ARBA" id="ARBA00004141"/>
    </source>
</evidence>
<feature type="transmembrane region" description="Helical" evidence="5">
    <location>
        <begin position="6"/>
        <end position="23"/>
    </location>
</feature>
<dbReference type="InterPro" id="IPR003689">
    <property type="entry name" value="ZIP"/>
</dbReference>
<keyword evidence="2 5" id="KW-0812">Transmembrane</keyword>
<comment type="caution">
    <text evidence="6">The sequence shown here is derived from an EMBL/GenBank/DDBJ whole genome shotgun (WGS) entry which is preliminary data.</text>
</comment>
<evidence type="ECO:0000313" key="6">
    <source>
        <dbReference type="EMBL" id="NMA44727.1"/>
    </source>
</evidence>
<protein>
    <submittedName>
        <fullName evidence="6">ZIP family metal transporter</fullName>
    </submittedName>
</protein>
<gene>
    <name evidence="6" type="ORF">GX950_02880</name>
</gene>
<keyword evidence="3 5" id="KW-1133">Transmembrane helix</keyword>
<reference evidence="6 7" key="1">
    <citation type="journal article" date="2020" name="Biotechnol. Biofuels">
        <title>New insights from the biogas microbiome by comprehensive genome-resolved metagenomics of nearly 1600 species originating from multiple anaerobic digesters.</title>
        <authorList>
            <person name="Campanaro S."/>
            <person name="Treu L."/>
            <person name="Rodriguez-R L.M."/>
            <person name="Kovalovszki A."/>
            <person name="Ziels R.M."/>
            <person name="Maus I."/>
            <person name="Zhu X."/>
            <person name="Kougias P.G."/>
            <person name="Basile A."/>
            <person name="Luo G."/>
            <person name="Schluter A."/>
            <person name="Konstantinidis K.T."/>
            <person name="Angelidaki I."/>
        </authorList>
    </citation>
    <scope>NUCLEOTIDE SEQUENCE [LARGE SCALE GENOMIC DNA]</scope>
    <source>
        <strain evidence="6">AS22ysBPME_79</strain>
    </source>
</reference>
<evidence type="ECO:0000256" key="5">
    <source>
        <dbReference type="SAM" id="Phobius"/>
    </source>
</evidence>
<dbReference type="Pfam" id="PF02535">
    <property type="entry name" value="Zip"/>
    <property type="match status" value="1"/>
</dbReference>
<sequence length="241" mass="26192">MLLELFLSLTIISLASLVGVFSISVKNIDKYLEHLVSLSVGALLGGAFIHLIPELAKEGLVGELSIFILVGIILFFVLEKFIFWHHCHHTEHKHLSFSYMNLVGDGIHNFLDGVLLAGAFLINTNVGFATAAAIFLHEIPQEIGDFGVLLKGGFSKKKALIANFLSALMAFVGAITTLLFNEIIEGIVPIVVAITAGGFIYIAATDLIPELHKNPKIKNSLIQLTFILIGITLMFAITLLE</sequence>
<feature type="transmembrane region" description="Helical" evidence="5">
    <location>
        <begin position="220"/>
        <end position="240"/>
    </location>
</feature>
<evidence type="ECO:0000256" key="3">
    <source>
        <dbReference type="ARBA" id="ARBA00022989"/>
    </source>
</evidence>
<evidence type="ECO:0000256" key="2">
    <source>
        <dbReference type="ARBA" id="ARBA00022692"/>
    </source>
</evidence>
<accession>A0A7K4BZT7</accession>
<dbReference type="AlphaFoldDB" id="A0A7K4BZT7"/>
<comment type="subcellular location">
    <subcellularLocation>
        <location evidence="1">Membrane</location>
        <topology evidence="1">Multi-pass membrane protein</topology>
    </subcellularLocation>
</comment>
<dbReference type="Proteomes" id="UP000526302">
    <property type="component" value="Unassembled WGS sequence"/>
</dbReference>
<keyword evidence="4 5" id="KW-0472">Membrane</keyword>
<evidence type="ECO:0000313" key="7">
    <source>
        <dbReference type="Proteomes" id="UP000526302"/>
    </source>
</evidence>
<dbReference type="EMBL" id="JAAZKV010000019">
    <property type="protein sequence ID" value="NMA44727.1"/>
    <property type="molecule type" value="Genomic_DNA"/>
</dbReference>
<feature type="transmembrane region" description="Helical" evidence="5">
    <location>
        <begin position="35"/>
        <end position="52"/>
    </location>
</feature>
<name>A0A7K4BZT7_9ARCH</name>
<feature type="transmembrane region" description="Helical" evidence="5">
    <location>
        <begin position="64"/>
        <end position="83"/>
    </location>
</feature>